<evidence type="ECO:0000313" key="13">
    <source>
        <dbReference type="Proteomes" id="UP000193108"/>
    </source>
</evidence>
<comment type="similarity">
    <text evidence="2 8">Belongs to the acyl-CoA dehydrogenase family.</text>
</comment>
<keyword evidence="6 8" id="KW-0560">Oxidoreductase</keyword>
<evidence type="ECO:0000259" key="11">
    <source>
        <dbReference type="Pfam" id="PF02771"/>
    </source>
</evidence>
<sequence>MSLFEMSERAKKYQTDLLEFMDECVYPAEAVYETQMAESGNPHFQPPILEELKAQARERGLWNLFHPHPEWGPGLTNLEYAPLAEIMGRSPHLAPEACNCSAPDTGNMEVFTLFGSDEHKEKYLKPLLDGTIRSAFAMTEPQVASSDATNVQLSMAKDDATGDYILNGRKWFASNALHQNCKVMIVMGKTDPNTATHRQQSMMVVPIDAPGVTVVRGLPVFGYQDREGHAEIDFKDVRVPAKDVLKGEGEGFAIAQARLGPGRIHHCMRAIGMAERALELLCKRAQSRVAFGRPVSDNANIRDWIADARIEIEMIRLLTLKTAYLMDTVGNKAAQVEIAAIKVAAPNIALKIVDRAIQVHGAGGVTEDFPLAGFWAHLRTLRLADGPDEVHKRAIARQELRKYREHAG</sequence>
<dbReference type="InterPro" id="IPR009075">
    <property type="entry name" value="AcylCo_DH/oxidase_C"/>
</dbReference>
<comment type="subunit">
    <text evidence="3">Homodimer.</text>
</comment>
<dbReference type="AlphaFoldDB" id="A0A1X1ZFA6"/>
<dbReference type="Pfam" id="PF02770">
    <property type="entry name" value="Acyl-CoA_dh_M"/>
    <property type="match status" value="1"/>
</dbReference>
<dbReference type="FunFam" id="2.40.110.10:FF:000002">
    <property type="entry name" value="Acyl-CoA dehydrogenase fadE12"/>
    <property type="match status" value="1"/>
</dbReference>
<dbReference type="Pfam" id="PF00441">
    <property type="entry name" value="Acyl-CoA_dh_1"/>
    <property type="match status" value="1"/>
</dbReference>
<organism evidence="12 13">
    <name type="scientific">Mycolicibacter nonchromogenicus</name>
    <name type="common">Mycobacterium nonchromogenicum</name>
    <dbReference type="NCBI Taxonomy" id="1782"/>
    <lineage>
        <taxon>Bacteria</taxon>
        <taxon>Bacillati</taxon>
        <taxon>Actinomycetota</taxon>
        <taxon>Actinomycetes</taxon>
        <taxon>Mycobacteriales</taxon>
        <taxon>Mycobacteriaceae</taxon>
        <taxon>Mycolicibacter</taxon>
    </lineage>
</organism>
<dbReference type="InterPro" id="IPR009100">
    <property type="entry name" value="AcylCoA_DH/oxidase_NM_dom_sf"/>
</dbReference>
<keyword evidence="5 8" id="KW-0274">FAD</keyword>
<evidence type="ECO:0000259" key="9">
    <source>
        <dbReference type="Pfam" id="PF00441"/>
    </source>
</evidence>
<feature type="domain" description="Acyl-CoA oxidase/dehydrogenase middle" evidence="10">
    <location>
        <begin position="135"/>
        <end position="237"/>
    </location>
</feature>
<evidence type="ECO:0000256" key="8">
    <source>
        <dbReference type="RuleBase" id="RU362125"/>
    </source>
</evidence>
<dbReference type="InterPro" id="IPR046373">
    <property type="entry name" value="Acyl-CoA_Oxase/DH_mid-dom_sf"/>
</dbReference>
<name>A0A1X1ZFA6_MYCNO</name>
<evidence type="ECO:0000256" key="7">
    <source>
        <dbReference type="ARBA" id="ARBA00052546"/>
    </source>
</evidence>
<keyword evidence="4 8" id="KW-0285">Flavoprotein</keyword>
<evidence type="ECO:0000256" key="1">
    <source>
        <dbReference type="ARBA" id="ARBA00001974"/>
    </source>
</evidence>
<dbReference type="GO" id="GO:0033539">
    <property type="term" value="P:fatty acid beta-oxidation using acyl-CoA dehydrogenase"/>
    <property type="evidence" value="ECO:0007669"/>
    <property type="project" value="TreeGrafter"/>
</dbReference>
<evidence type="ECO:0000313" key="12">
    <source>
        <dbReference type="EMBL" id="ORW22012.1"/>
    </source>
</evidence>
<evidence type="ECO:0000256" key="2">
    <source>
        <dbReference type="ARBA" id="ARBA00009347"/>
    </source>
</evidence>
<accession>A0A1X1ZFA6</accession>
<dbReference type="SUPFAM" id="SSF47203">
    <property type="entry name" value="Acyl-CoA dehydrogenase C-terminal domain-like"/>
    <property type="match status" value="1"/>
</dbReference>
<evidence type="ECO:0000256" key="5">
    <source>
        <dbReference type="ARBA" id="ARBA00022827"/>
    </source>
</evidence>
<dbReference type="RefSeq" id="WP_085138306.1">
    <property type="nucleotide sequence ID" value="NZ_LQPI01000036.1"/>
</dbReference>
<protein>
    <submittedName>
        <fullName evidence="12">Acyl-CoA dehydrogenase</fullName>
    </submittedName>
</protein>
<dbReference type="InterPro" id="IPR006091">
    <property type="entry name" value="Acyl-CoA_Oxase/DH_mid-dom"/>
</dbReference>
<evidence type="ECO:0000256" key="4">
    <source>
        <dbReference type="ARBA" id="ARBA00022630"/>
    </source>
</evidence>
<dbReference type="Gene3D" id="1.10.540.10">
    <property type="entry name" value="Acyl-CoA dehydrogenase/oxidase, N-terminal domain"/>
    <property type="match status" value="1"/>
</dbReference>
<comment type="cofactor">
    <cofactor evidence="1 8">
        <name>FAD</name>
        <dbReference type="ChEBI" id="CHEBI:57692"/>
    </cofactor>
</comment>
<dbReference type="Pfam" id="PF02771">
    <property type="entry name" value="Acyl-CoA_dh_N"/>
    <property type="match status" value="1"/>
</dbReference>
<dbReference type="Gene3D" id="2.40.110.10">
    <property type="entry name" value="Butyryl-CoA Dehydrogenase, subunit A, domain 2"/>
    <property type="match status" value="1"/>
</dbReference>
<evidence type="ECO:0000256" key="6">
    <source>
        <dbReference type="ARBA" id="ARBA00023002"/>
    </source>
</evidence>
<dbReference type="InterPro" id="IPR037069">
    <property type="entry name" value="AcylCoA_DH/ox_N_sf"/>
</dbReference>
<comment type="catalytic activity">
    <reaction evidence="7">
        <text>a 2,3-saturated acyl-CoA + A = a 2,3-dehydroacyl-CoA + AH2</text>
        <dbReference type="Rhea" id="RHEA:48608"/>
        <dbReference type="ChEBI" id="CHEBI:13193"/>
        <dbReference type="ChEBI" id="CHEBI:17499"/>
        <dbReference type="ChEBI" id="CHEBI:60015"/>
        <dbReference type="ChEBI" id="CHEBI:65111"/>
    </reaction>
</comment>
<dbReference type="PANTHER" id="PTHR48083">
    <property type="entry name" value="MEDIUM-CHAIN SPECIFIC ACYL-COA DEHYDROGENASE, MITOCHONDRIAL-RELATED"/>
    <property type="match status" value="1"/>
</dbReference>
<gene>
    <name evidence="12" type="ORF">AWC18_07645</name>
</gene>
<dbReference type="InterPro" id="IPR050741">
    <property type="entry name" value="Acyl-CoA_dehydrogenase"/>
</dbReference>
<dbReference type="GO" id="GO:0005737">
    <property type="term" value="C:cytoplasm"/>
    <property type="evidence" value="ECO:0007669"/>
    <property type="project" value="TreeGrafter"/>
</dbReference>
<dbReference type="EMBL" id="LQPI01000036">
    <property type="protein sequence ID" value="ORW22012.1"/>
    <property type="molecule type" value="Genomic_DNA"/>
</dbReference>
<comment type="caution">
    <text evidence="12">The sequence shown here is derived from an EMBL/GenBank/DDBJ whole genome shotgun (WGS) entry which is preliminary data.</text>
</comment>
<evidence type="ECO:0000256" key="3">
    <source>
        <dbReference type="ARBA" id="ARBA00011738"/>
    </source>
</evidence>
<dbReference type="PANTHER" id="PTHR48083:SF13">
    <property type="entry name" value="ACYL-COA DEHYDROGENASE FAMILY MEMBER 11"/>
    <property type="match status" value="1"/>
</dbReference>
<dbReference type="InterPro" id="IPR013786">
    <property type="entry name" value="AcylCoA_DH/ox_N"/>
</dbReference>
<dbReference type="GO" id="GO:0050660">
    <property type="term" value="F:flavin adenine dinucleotide binding"/>
    <property type="evidence" value="ECO:0007669"/>
    <property type="project" value="InterPro"/>
</dbReference>
<feature type="domain" description="Acyl-CoA dehydrogenase/oxidase N-terminal" evidence="11">
    <location>
        <begin position="14"/>
        <end position="130"/>
    </location>
</feature>
<evidence type="ECO:0000259" key="10">
    <source>
        <dbReference type="Pfam" id="PF02770"/>
    </source>
</evidence>
<dbReference type="Proteomes" id="UP000193108">
    <property type="component" value="Unassembled WGS sequence"/>
</dbReference>
<dbReference type="STRING" id="1782.AWC18_07645"/>
<reference evidence="12 13" key="1">
    <citation type="submission" date="2016-01" db="EMBL/GenBank/DDBJ databases">
        <title>The new phylogeny of the genus Mycobacterium.</title>
        <authorList>
            <person name="Tarcisio F."/>
            <person name="Conor M."/>
            <person name="Antonella G."/>
            <person name="Elisabetta G."/>
            <person name="Giulia F.S."/>
            <person name="Sara T."/>
            <person name="Anna F."/>
            <person name="Clotilde B."/>
            <person name="Roberto B."/>
            <person name="Veronica D.S."/>
            <person name="Fabio R."/>
            <person name="Monica P."/>
            <person name="Olivier J."/>
            <person name="Enrico T."/>
            <person name="Nicola S."/>
        </authorList>
    </citation>
    <scope>NUCLEOTIDE SEQUENCE [LARGE SCALE GENOMIC DNA]</scope>
    <source>
        <strain evidence="12 13">DSM 44164</strain>
    </source>
</reference>
<dbReference type="InterPro" id="IPR036250">
    <property type="entry name" value="AcylCo_DH-like_C"/>
</dbReference>
<dbReference type="SUPFAM" id="SSF56645">
    <property type="entry name" value="Acyl-CoA dehydrogenase NM domain-like"/>
    <property type="match status" value="1"/>
</dbReference>
<feature type="domain" description="Acyl-CoA dehydrogenase/oxidase C-terminal" evidence="9">
    <location>
        <begin position="249"/>
        <end position="398"/>
    </location>
</feature>
<dbReference type="Gene3D" id="1.20.140.10">
    <property type="entry name" value="Butyryl-CoA Dehydrogenase, subunit A, domain 3"/>
    <property type="match status" value="1"/>
</dbReference>
<proteinExistence type="inferred from homology"/>
<keyword evidence="13" id="KW-1185">Reference proteome</keyword>
<dbReference type="GO" id="GO:0003995">
    <property type="term" value="F:acyl-CoA dehydrogenase activity"/>
    <property type="evidence" value="ECO:0007669"/>
    <property type="project" value="TreeGrafter"/>
</dbReference>